<evidence type="ECO:0000313" key="1">
    <source>
        <dbReference type="EMBL" id="MFB9314385.1"/>
    </source>
</evidence>
<name>A0ABV5KET3_9ACTN</name>
<accession>A0ABV5KET3</accession>
<organism evidence="1 2">
    <name type="scientific">Nocardioides plantarum</name>
    <dbReference type="NCBI Taxonomy" id="29299"/>
    <lineage>
        <taxon>Bacteria</taxon>
        <taxon>Bacillati</taxon>
        <taxon>Actinomycetota</taxon>
        <taxon>Actinomycetes</taxon>
        <taxon>Propionibacteriales</taxon>
        <taxon>Nocardioidaceae</taxon>
        <taxon>Nocardioides</taxon>
    </lineage>
</organism>
<reference evidence="1 2" key="1">
    <citation type="submission" date="2024-09" db="EMBL/GenBank/DDBJ databases">
        <authorList>
            <person name="Sun Q."/>
            <person name="Mori K."/>
        </authorList>
    </citation>
    <scope>NUCLEOTIDE SEQUENCE [LARGE SCALE GENOMIC DNA]</scope>
    <source>
        <strain evidence="1 2">JCM 9626</strain>
    </source>
</reference>
<dbReference type="RefSeq" id="WP_140007197.1">
    <property type="nucleotide sequence ID" value="NZ_JBHMDG010000020.1"/>
</dbReference>
<gene>
    <name evidence="1" type="ORF">ACFFRI_15115</name>
</gene>
<dbReference type="Proteomes" id="UP001589750">
    <property type="component" value="Unassembled WGS sequence"/>
</dbReference>
<protein>
    <submittedName>
        <fullName evidence="1">Uncharacterized protein</fullName>
    </submittedName>
</protein>
<proteinExistence type="predicted"/>
<keyword evidence="2" id="KW-1185">Reference proteome</keyword>
<comment type="caution">
    <text evidence="1">The sequence shown here is derived from an EMBL/GenBank/DDBJ whole genome shotgun (WGS) entry which is preliminary data.</text>
</comment>
<dbReference type="EMBL" id="JBHMDG010000020">
    <property type="protein sequence ID" value="MFB9314385.1"/>
    <property type="molecule type" value="Genomic_DNA"/>
</dbReference>
<evidence type="ECO:0000313" key="2">
    <source>
        <dbReference type="Proteomes" id="UP001589750"/>
    </source>
</evidence>
<sequence length="153" mass="15708">MEIVSVGWSTELALLQARGSVAEHHRTHVVVSTPDRPADRTANFVLLRRAPRGADVAIALQRFTTAFGPAAPVSLAVDDPEGARSDLEPLAAQGLTTQAPLVLVATEVVRPAAGDVEVRTVGDAEAGVDVRFQATVGGRPAGTAGVSAAGPGW</sequence>